<organism evidence="1 2">
    <name type="scientific">Rotaria magnacalcarata</name>
    <dbReference type="NCBI Taxonomy" id="392030"/>
    <lineage>
        <taxon>Eukaryota</taxon>
        <taxon>Metazoa</taxon>
        <taxon>Spiralia</taxon>
        <taxon>Gnathifera</taxon>
        <taxon>Rotifera</taxon>
        <taxon>Eurotatoria</taxon>
        <taxon>Bdelloidea</taxon>
        <taxon>Philodinida</taxon>
        <taxon>Philodinidae</taxon>
        <taxon>Rotaria</taxon>
    </lineage>
</organism>
<dbReference type="Proteomes" id="UP000681967">
    <property type="component" value="Unassembled WGS sequence"/>
</dbReference>
<sequence>EQQEETILAKEIYISSKRQTKGNEEIIEENVEIVIEQTNDILPDIIKQVQTTPLRGKARKVNQENVNIIPQLESPPVSSV</sequence>
<evidence type="ECO:0000313" key="2">
    <source>
        <dbReference type="Proteomes" id="UP000681967"/>
    </source>
</evidence>
<reference evidence="1" key="1">
    <citation type="submission" date="2021-02" db="EMBL/GenBank/DDBJ databases">
        <authorList>
            <person name="Nowell W R."/>
        </authorList>
    </citation>
    <scope>NUCLEOTIDE SEQUENCE</scope>
</reference>
<dbReference type="EMBL" id="CAJOBH010061254">
    <property type="protein sequence ID" value="CAF4426107.1"/>
    <property type="molecule type" value="Genomic_DNA"/>
</dbReference>
<gene>
    <name evidence="1" type="ORF">BYL167_LOCUS32673</name>
</gene>
<dbReference type="AlphaFoldDB" id="A0A8S2W9Y2"/>
<comment type="caution">
    <text evidence="1">The sequence shown here is derived from an EMBL/GenBank/DDBJ whole genome shotgun (WGS) entry which is preliminary data.</text>
</comment>
<protein>
    <submittedName>
        <fullName evidence="1">Uncharacterized protein</fullName>
    </submittedName>
</protein>
<accession>A0A8S2W9Y2</accession>
<evidence type="ECO:0000313" key="1">
    <source>
        <dbReference type="EMBL" id="CAF4426107.1"/>
    </source>
</evidence>
<feature type="non-terminal residue" evidence="1">
    <location>
        <position position="1"/>
    </location>
</feature>
<name>A0A8S2W9Y2_9BILA</name>
<feature type="non-terminal residue" evidence="1">
    <location>
        <position position="80"/>
    </location>
</feature>
<proteinExistence type="predicted"/>